<evidence type="ECO:0000256" key="4">
    <source>
        <dbReference type="ARBA" id="ARBA00022692"/>
    </source>
</evidence>
<dbReference type="Gene3D" id="1.20.5.3310">
    <property type="match status" value="1"/>
</dbReference>
<dbReference type="GO" id="GO:0043953">
    <property type="term" value="P:protein transport by the Tat complex"/>
    <property type="evidence" value="ECO:0007669"/>
    <property type="project" value="UniProtKB-UniRule"/>
</dbReference>
<evidence type="ECO:0000256" key="10">
    <source>
        <dbReference type="SAM" id="MobiDB-lite"/>
    </source>
</evidence>
<dbReference type="Proteomes" id="UP000198582">
    <property type="component" value="Unassembled WGS sequence"/>
</dbReference>
<keyword evidence="7 9" id="KW-0811">Translocation</keyword>
<feature type="compositionally biased region" description="Low complexity" evidence="10">
    <location>
        <begin position="88"/>
        <end position="107"/>
    </location>
</feature>
<comment type="subunit">
    <text evidence="9">The Tat system comprises two distinct complexes: a TatABC complex, containing multiple copies of TatA, TatB and TatC subunits, and a separate TatA complex, containing only TatA subunits. Substrates initially bind to the TatABC complex, which probably triggers association of the separate TatA complex to form the active translocon.</text>
</comment>
<protein>
    <recommendedName>
        <fullName evidence="9">Sec-independent protein translocase protein TatB</fullName>
    </recommendedName>
</protein>
<keyword evidence="4 9" id="KW-0812">Transmembrane</keyword>
<dbReference type="GO" id="GO:0033281">
    <property type="term" value="C:TAT protein transport complex"/>
    <property type="evidence" value="ECO:0007669"/>
    <property type="project" value="UniProtKB-UniRule"/>
</dbReference>
<comment type="function">
    <text evidence="9">Part of the twin-arginine translocation (Tat) system that transports large folded proteins containing a characteristic twin-arginine motif in their signal peptide across membranes. Together with TatC, TatB is part of a receptor directly interacting with Tat signal peptides. TatB may form an oligomeric binding site that transiently accommodates folded Tat precursor proteins before their translocation.</text>
</comment>
<feature type="region of interest" description="Disordered" evidence="10">
    <location>
        <begin position="86"/>
        <end position="119"/>
    </location>
</feature>
<dbReference type="Pfam" id="PF02416">
    <property type="entry name" value="TatA_B_E"/>
    <property type="match status" value="1"/>
</dbReference>
<dbReference type="NCBIfam" id="TIGR01410">
    <property type="entry name" value="tatB"/>
    <property type="match status" value="1"/>
</dbReference>
<evidence type="ECO:0000256" key="2">
    <source>
        <dbReference type="ARBA" id="ARBA00022448"/>
    </source>
</evidence>
<keyword evidence="3 9" id="KW-1003">Cell membrane</keyword>
<comment type="similarity">
    <text evidence="9">Belongs to the TatB family.</text>
</comment>
<comment type="subcellular location">
    <subcellularLocation>
        <location evidence="9">Cell membrane</location>
        <topology evidence="9">Single-pass membrane protein</topology>
    </subcellularLocation>
    <subcellularLocation>
        <location evidence="1">Membrane</location>
        <topology evidence="1">Single-pass membrane protein</topology>
    </subcellularLocation>
</comment>
<proteinExistence type="inferred from homology"/>
<gene>
    <name evidence="9" type="primary">tatB</name>
    <name evidence="11" type="ORF">SAMN04489732_12469</name>
</gene>
<sequence>MFGFSLDHLLVLLVAALFILGPERLPESARWLAQTVRRVRGFASGAQEQLRAELGPEFQELRKPLQDLQALREFNPRTAVTRYLLDDSATAGHPPASAPAAAVSPLRAGERAPVDPDAT</sequence>
<dbReference type="EMBL" id="FOEF01000024">
    <property type="protein sequence ID" value="SEP53098.1"/>
    <property type="molecule type" value="Genomic_DNA"/>
</dbReference>
<dbReference type="STRING" id="394193.SAMN04489732_12469"/>
<evidence type="ECO:0000313" key="12">
    <source>
        <dbReference type="Proteomes" id="UP000198582"/>
    </source>
</evidence>
<evidence type="ECO:0000256" key="8">
    <source>
        <dbReference type="ARBA" id="ARBA00023136"/>
    </source>
</evidence>
<accession>A0A1H8YNZ3</accession>
<dbReference type="HAMAP" id="MF_00237">
    <property type="entry name" value="TatB"/>
    <property type="match status" value="1"/>
</dbReference>
<keyword evidence="6 9" id="KW-1133">Transmembrane helix</keyword>
<evidence type="ECO:0000256" key="6">
    <source>
        <dbReference type="ARBA" id="ARBA00022989"/>
    </source>
</evidence>
<dbReference type="PRINTS" id="PR01506">
    <property type="entry name" value="TATBPROTEIN"/>
</dbReference>
<dbReference type="GO" id="GO:0008320">
    <property type="term" value="F:protein transmembrane transporter activity"/>
    <property type="evidence" value="ECO:0007669"/>
    <property type="project" value="UniProtKB-UniRule"/>
</dbReference>
<dbReference type="AlphaFoldDB" id="A0A1H8YNZ3"/>
<dbReference type="RefSeq" id="WP_091627451.1">
    <property type="nucleotide sequence ID" value="NZ_FOEF01000024.1"/>
</dbReference>
<evidence type="ECO:0000313" key="11">
    <source>
        <dbReference type="EMBL" id="SEP53098.1"/>
    </source>
</evidence>
<dbReference type="OrthoDB" id="3267321at2"/>
<dbReference type="InterPro" id="IPR003369">
    <property type="entry name" value="TatA/B/E"/>
</dbReference>
<feature type="compositionally biased region" description="Basic and acidic residues" evidence="10">
    <location>
        <begin position="108"/>
        <end position="119"/>
    </location>
</feature>
<keyword evidence="5 9" id="KW-0653">Protein transport</keyword>
<dbReference type="InterPro" id="IPR018448">
    <property type="entry name" value="TatB"/>
</dbReference>
<evidence type="ECO:0000256" key="9">
    <source>
        <dbReference type="HAMAP-Rule" id="MF_00237"/>
    </source>
</evidence>
<evidence type="ECO:0000256" key="1">
    <source>
        <dbReference type="ARBA" id="ARBA00004167"/>
    </source>
</evidence>
<evidence type="ECO:0000256" key="3">
    <source>
        <dbReference type="ARBA" id="ARBA00022475"/>
    </source>
</evidence>
<reference evidence="11 12" key="1">
    <citation type="submission" date="2016-10" db="EMBL/GenBank/DDBJ databases">
        <authorList>
            <person name="de Groot N.N."/>
        </authorList>
    </citation>
    <scope>NUCLEOTIDE SEQUENCE [LARGE SCALE GENOMIC DNA]</scope>
    <source>
        <strain evidence="11 12">DSM 44993</strain>
    </source>
</reference>
<evidence type="ECO:0000256" key="5">
    <source>
        <dbReference type="ARBA" id="ARBA00022927"/>
    </source>
</evidence>
<keyword evidence="2 9" id="KW-0813">Transport</keyword>
<keyword evidence="12" id="KW-1185">Reference proteome</keyword>
<keyword evidence="8 9" id="KW-0472">Membrane</keyword>
<evidence type="ECO:0000256" key="7">
    <source>
        <dbReference type="ARBA" id="ARBA00023010"/>
    </source>
</evidence>
<name>A0A1H8YNZ3_9PSEU</name>
<organism evidence="11 12">
    <name type="scientific">Amycolatopsis saalfeldensis</name>
    <dbReference type="NCBI Taxonomy" id="394193"/>
    <lineage>
        <taxon>Bacteria</taxon>
        <taxon>Bacillati</taxon>
        <taxon>Actinomycetota</taxon>
        <taxon>Actinomycetes</taxon>
        <taxon>Pseudonocardiales</taxon>
        <taxon>Pseudonocardiaceae</taxon>
        <taxon>Amycolatopsis</taxon>
    </lineage>
</organism>